<evidence type="ECO:0000256" key="1">
    <source>
        <dbReference type="ARBA" id="ARBA00010928"/>
    </source>
</evidence>
<comment type="caution">
    <text evidence="4">The sequence shown here is derived from an EMBL/GenBank/DDBJ whole genome shotgun (WGS) entry which is preliminary data.</text>
</comment>
<dbReference type="PANTHER" id="PTHR42840:SF3">
    <property type="entry name" value="BINDING ROSSMANN FOLD OXIDOREDUCTASE, PUTATIVE (AFU_ORTHOLOGUE AFUA_2G10240)-RELATED"/>
    <property type="match status" value="1"/>
</dbReference>
<dbReference type="Proteomes" id="UP000726136">
    <property type="component" value="Unassembled WGS sequence"/>
</dbReference>
<dbReference type="SUPFAM" id="SSF51735">
    <property type="entry name" value="NAD(P)-binding Rossmann-fold domains"/>
    <property type="match status" value="1"/>
</dbReference>
<evidence type="ECO:0000256" key="2">
    <source>
        <dbReference type="ARBA" id="ARBA00023002"/>
    </source>
</evidence>
<protein>
    <submittedName>
        <fullName evidence="4">Inositol 2-dehydrogenase</fullName>
    </submittedName>
</protein>
<gene>
    <name evidence="4" type="ORF">EAY46_28330</name>
</gene>
<proteinExistence type="inferred from homology"/>
<name>A0ABR9ZGM8_VIBAN</name>
<dbReference type="EMBL" id="RDPI01001203">
    <property type="protein sequence ID" value="MBF4376885.1"/>
    <property type="molecule type" value="Genomic_DNA"/>
</dbReference>
<accession>A0ABR9ZGM8</accession>
<keyword evidence="5" id="KW-1185">Reference proteome</keyword>
<evidence type="ECO:0000313" key="4">
    <source>
        <dbReference type="EMBL" id="MBF4376885.1"/>
    </source>
</evidence>
<evidence type="ECO:0000259" key="3">
    <source>
        <dbReference type="Pfam" id="PF01408"/>
    </source>
</evidence>
<organism evidence="4 5">
    <name type="scientific">Vibrio anguillarum</name>
    <name type="common">Listonella anguillarum</name>
    <dbReference type="NCBI Taxonomy" id="55601"/>
    <lineage>
        <taxon>Bacteria</taxon>
        <taxon>Pseudomonadati</taxon>
        <taxon>Pseudomonadota</taxon>
        <taxon>Gammaproteobacteria</taxon>
        <taxon>Vibrionales</taxon>
        <taxon>Vibrionaceae</taxon>
        <taxon>Vibrio</taxon>
    </lineage>
</organism>
<dbReference type="InterPro" id="IPR036291">
    <property type="entry name" value="NAD(P)-bd_dom_sf"/>
</dbReference>
<feature type="non-terminal residue" evidence="4">
    <location>
        <position position="98"/>
    </location>
</feature>
<dbReference type="Pfam" id="PF01408">
    <property type="entry name" value="GFO_IDH_MocA"/>
    <property type="match status" value="1"/>
</dbReference>
<dbReference type="InterPro" id="IPR000683">
    <property type="entry name" value="Gfo/Idh/MocA-like_OxRdtase_N"/>
</dbReference>
<reference evidence="4 5" key="1">
    <citation type="journal article" date="2021" name="PeerJ">
        <title>Analysis of 44 Vibrio anguillarum genomes reveals high genetic diversity.</title>
        <authorList>
            <person name="Hansen M.J."/>
            <person name="Dalsgaard I."/>
        </authorList>
    </citation>
    <scope>NUCLEOTIDE SEQUENCE [LARGE SCALE GENOMIC DNA]</scope>
    <source>
        <strain evidence="4 5">040915-1/1B</strain>
    </source>
</reference>
<sequence length="98" mass="10483">MYNIALFGAGRIGQVHAVNIDEHKETNLYAVIDPYGDGAARLADKYGANIQTTEQALADPNIHGVLIASATDTHAELIELAARAGKAIFCEKPVHLDI</sequence>
<comment type="similarity">
    <text evidence="1">Belongs to the Gfo/Idh/MocA family.</text>
</comment>
<evidence type="ECO:0000313" key="5">
    <source>
        <dbReference type="Proteomes" id="UP000726136"/>
    </source>
</evidence>
<dbReference type="PANTHER" id="PTHR42840">
    <property type="entry name" value="NAD(P)-BINDING ROSSMANN-FOLD SUPERFAMILY PROTEIN-RELATED"/>
    <property type="match status" value="1"/>
</dbReference>
<keyword evidence="2" id="KW-0560">Oxidoreductase</keyword>
<dbReference type="RefSeq" id="WP_194664953.1">
    <property type="nucleotide sequence ID" value="NZ_RDPI01001203.1"/>
</dbReference>
<dbReference type="Gene3D" id="3.40.50.720">
    <property type="entry name" value="NAD(P)-binding Rossmann-like Domain"/>
    <property type="match status" value="1"/>
</dbReference>
<feature type="domain" description="Gfo/Idh/MocA-like oxidoreductase N-terminal" evidence="3">
    <location>
        <begin position="3"/>
        <end position="96"/>
    </location>
</feature>